<dbReference type="Proteomes" id="UP000616769">
    <property type="component" value="Unassembled WGS sequence"/>
</dbReference>
<comment type="similarity">
    <text evidence="5">Belongs to the apyrase family.</text>
</comment>
<dbReference type="InterPro" id="IPR009283">
    <property type="entry name" value="Apyrase"/>
</dbReference>
<feature type="binding site" evidence="6">
    <location>
        <position position="100"/>
    </location>
    <ligand>
        <name>Ca(2+)</name>
        <dbReference type="ChEBI" id="CHEBI:29108"/>
    </ligand>
</feature>
<dbReference type="GO" id="GO:0030166">
    <property type="term" value="P:proteoglycan biosynthetic process"/>
    <property type="evidence" value="ECO:0007669"/>
    <property type="project" value="TreeGrafter"/>
</dbReference>
<dbReference type="GO" id="GO:0005509">
    <property type="term" value="F:calcium ion binding"/>
    <property type="evidence" value="ECO:0007669"/>
    <property type="project" value="InterPro"/>
</dbReference>
<dbReference type="SUPFAM" id="SSF101887">
    <property type="entry name" value="Apyrase"/>
    <property type="match status" value="1"/>
</dbReference>
<evidence type="ECO:0000256" key="3">
    <source>
        <dbReference type="ARBA" id="ARBA00022801"/>
    </source>
</evidence>
<evidence type="ECO:0000256" key="2">
    <source>
        <dbReference type="ARBA" id="ARBA00022723"/>
    </source>
</evidence>
<organism evidence="7 8">
    <name type="scientific">Sarcoptes scabiei</name>
    <name type="common">Itch mite</name>
    <name type="synonym">Acarus scabiei</name>
    <dbReference type="NCBI Taxonomy" id="52283"/>
    <lineage>
        <taxon>Eukaryota</taxon>
        <taxon>Metazoa</taxon>
        <taxon>Ecdysozoa</taxon>
        <taxon>Arthropoda</taxon>
        <taxon>Chelicerata</taxon>
        <taxon>Arachnida</taxon>
        <taxon>Acari</taxon>
        <taxon>Acariformes</taxon>
        <taxon>Sarcoptiformes</taxon>
        <taxon>Astigmata</taxon>
        <taxon>Psoroptidia</taxon>
        <taxon>Sarcoptoidea</taxon>
        <taxon>Sarcoptidae</taxon>
        <taxon>Sarcoptinae</taxon>
        <taxon>Sarcoptes</taxon>
    </lineage>
</organism>
<reference evidence="7 8" key="1">
    <citation type="journal article" date="2015" name="Parasit. Vectors">
        <title>Draft genome of the scabies mite.</title>
        <authorList>
            <person name="Rider S.D.Jr."/>
            <person name="Morgan M.S."/>
            <person name="Arlian L.G."/>
        </authorList>
    </citation>
    <scope>NUCLEOTIDE SEQUENCE [LARGE SCALE GENOMIC DNA]</scope>
    <source>
        <strain evidence="7">Arlian Lab</strain>
    </source>
</reference>
<dbReference type="Gene3D" id="2.120.10.100">
    <property type="entry name" value="Apyrase"/>
    <property type="match status" value="1"/>
</dbReference>
<dbReference type="EMBL" id="JXLN01014469">
    <property type="protein sequence ID" value="KPM10071.1"/>
    <property type="molecule type" value="Genomic_DNA"/>
</dbReference>
<feature type="binding site" evidence="6">
    <location>
        <position position="276"/>
    </location>
    <ligand>
        <name>Ca(2+)</name>
        <dbReference type="ChEBI" id="CHEBI:29108"/>
    </ligand>
</feature>
<dbReference type="GO" id="GO:0045134">
    <property type="term" value="F:UDP phosphatase activity"/>
    <property type="evidence" value="ECO:0007669"/>
    <property type="project" value="TreeGrafter"/>
</dbReference>
<feature type="binding site" evidence="6">
    <location>
        <position position="217"/>
    </location>
    <ligand>
        <name>Ca(2+)</name>
        <dbReference type="ChEBI" id="CHEBI:29108"/>
    </ligand>
</feature>
<sequence length="340" mass="39232">MFRKFSTYSLLLCFLINSIGYCFGDSNVEDDCILDFVRYNETYPLTPPRIVGSRFSFKVALIADLESRARLPFDRYKSKLRFGRLIINLRSAGGSGAHFSDLVVYDGKLLTCDRSTGIVFIIENDGTLTPWIILANGNGRSVHRGFRCEWMTVKDNQLFVGSSGVAFKTFNGTWNTNQTYVKRVNVKGLVYHLEWLKRYEKLREVAKIHPDDTLRHEAVVFDKDSSRWTFLPFVEVIGPIRPKPRQSNNLLLTADRFFHKLDRKKLRLSGRREYFSSVKVIPGLFEYLPEDIKSIAVGLRVLKTLRKLHTSIVVFTLPGRKILLEDQWIANKKFTGIEFV</sequence>
<dbReference type="InterPro" id="IPR036258">
    <property type="entry name" value="Apyrase_sf"/>
</dbReference>
<dbReference type="Pfam" id="PF06079">
    <property type="entry name" value="Apyrase"/>
    <property type="match status" value="1"/>
</dbReference>
<evidence type="ECO:0000256" key="5">
    <source>
        <dbReference type="ARBA" id="ARBA00025738"/>
    </source>
</evidence>
<evidence type="ECO:0000256" key="1">
    <source>
        <dbReference type="ARBA" id="ARBA00001913"/>
    </source>
</evidence>
<keyword evidence="3" id="KW-0378">Hydrolase</keyword>
<name>A0A132AGF6_SARSC</name>
<keyword evidence="4 6" id="KW-0106">Calcium</keyword>
<comment type="cofactor">
    <cofactor evidence="1 6">
        <name>Ca(2+)</name>
        <dbReference type="ChEBI" id="CHEBI:29108"/>
    </cofactor>
</comment>
<dbReference type="AlphaFoldDB" id="A0A132AGF6"/>
<gene>
    <name evidence="7" type="ORF">QR98_0086190</name>
</gene>
<evidence type="ECO:0000313" key="7">
    <source>
        <dbReference type="EMBL" id="KPM10071.1"/>
    </source>
</evidence>
<dbReference type="OrthoDB" id="25028at2759"/>
<accession>A0A132AGF6</accession>
<dbReference type="GO" id="GO:0004382">
    <property type="term" value="F:GDP phosphatase activity"/>
    <property type="evidence" value="ECO:0007669"/>
    <property type="project" value="TreeGrafter"/>
</dbReference>
<evidence type="ECO:0000256" key="6">
    <source>
        <dbReference type="PIRSR" id="PIRSR609283-1"/>
    </source>
</evidence>
<dbReference type="PANTHER" id="PTHR13023">
    <property type="entry name" value="APYRASE"/>
    <property type="match status" value="1"/>
</dbReference>
<dbReference type="VEuPathDB" id="VectorBase:SSCA001048"/>
<feature type="binding site" evidence="6">
    <location>
        <position position="101"/>
    </location>
    <ligand>
        <name>Ca(2+)</name>
        <dbReference type="ChEBI" id="CHEBI:29108"/>
    </ligand>
</feature>
<feature type="binding site" evidence="6">
    <location>
        <position position="149"/>
    </location>
    <ligand>
        <name>Ca(2+)</name>
        <dbReference type="ChEBI" id="CHEBI:29108"/>
    </ligand>
</feature>
<evidence type="ECO:0000256" key="4">
    <source>
        <dbReference type="ARBA" id="ARBA00022837"/>
    </source>
</evidence>
<dbReference type="PANTHER" id="PTHR13023:SF3">
    <property type="entry name" value="SOLUBLE CALCIUM-ACTIVATED NUCLEOTIDASE 1"/>
    <property type="match status" value="1"/>
</dbReference>
<protein>
    <submittedName>
        <fullName evidence="7">Soluble calcium-activated nucleotidase 1 (SCAN-1)-like protein</fullName>
    </submittedName>
</protein>
<comment type="caution">
    <text evidence="7">The sequence shown here is derived from an EMBL/GenBank/DDBJ whole genome shotgun (WGS) entry which is preliminary data.</text>
</comment>
<evidence type="ECO:0000313" key="8">
    <source>
        <dbReference type="Proteomes" id="UP000616769"/>
    </source>
</evidence>
<keyword evidence="2 6" id="KW-0479">Metal-binding</keyword>
<proteinExistence type="inferred from homology"/>